<evidence type="ECO:0000313" key="1">
    <source>
        <dbReference type="EMBL" id="KFF26085.1"/>
    </source>
</evidence>
<sequence length="513" mass="59132">MRKMRFRTTVLKKANFTKNITMSRTRIIKGKLTEITEDDYNMYSISDIICRSKGEIQEKGIKKGIRFGMPRYAKGLELPAKCVVHFRPKDNWKGEDYGFDWMRLGETEAFGDTYYEEIIAEQYKDASFKTLENDLNEYDGFFKTSSVMFAKLRNEYGVYSIPWKKKSDGSAEDYFCSWLSVYPSFIKDTAGNLVPSGFGNTTALLSLIVEADEEPETLRFKENPHFKIDPMEITVKSKGKHDLKDYVTIECLEEFSTDQVIEVYAISKDMEGKETEHLAGKLKVWANDSSKRKNAKVLLVEVKTPIISRSSNIGSSIGQKELFEKYLKQALIEVEVETYSLDLSTDVNLQSGGKYVDGTTILAYYEAVDTIPTEHATDYMNLVFYLNRKLQEDLKSKKENEYKYNKYFIAFYMGENGGKKNKMNIYKSLNGYALADFVVLFAKKNDETASHEFLHTKGVPHSFTNSVADLNAAYTYIYAKTENIMDYSHHLGKQRYSLWKWQWKTANSKITSL</sequence>
<dbReference type="Proteomes" id="UP000028719">
    <property type="component" value="Unassembled WGS sequence"/>
</dbReference>
<evidence type="ECO:0000313" key="2">
    <source>
        <dbReference type="Proteomes" id="UP000028719"/>
    </source>
</evidence>
<accession>A0ABR4UNP4</accession>
<organism evidence="1 2">
    <name type="scientific">Chryseobacterium vrystaatense</name>
    <dbReference type="NCBI Taxonomy" id="307480"/>
    <lineage>
        <taxon>Bacteria</taxon>
        <taxon>Pseudomonadati</taxon>
        <taxon>Bacteroidota</taxon>
        <taxon>Flavobacteriia</taxon>
        <taxon>Flavobacteriales</taxon>
        <taxon>Weeksellaceae</taxon>
        <taxon>Chryseobacterium group</taxon>
        <taxon>Chryseobacterium</taxon>
    </lineage>
</organism>
<name>A0ABR4UNP4_9FLAO</name>
<dbReference type="EMBL" id="JPRI01000004">
    <property type="protein sequence ID" value="KFF26085.1"/>
    <property type="molecule type" value="Genomic_DNA"/>
</dbReference>
<reference evidence="1 2" key="1">
    <citation type="submission" date="2014-07" db="EMBL/GenBank/DDBJ databases">
        <title>Genome of Chryseobacterium vrystaatense LMG 22846.</title>
        <authorList>
            <person name="Pipes S.E."/>
            <person name="Stropko S.J."/>
            <person name="Newman J.D."/>
        </authorList>
    </citation>
    <scope>NUCLEOTIDE SEQUENCE [LARGE SCALE GENOMIC DNA]</scope>
    <source>
        <strain evidence="1 2">LMG 22846</strain>
    </source>
</reference>
<comment type="caution">
    <text evidence="1">The sequence shown here is derived from an EMBL/GenBank/DDBJ whole genome shotgun (WGS) entry which is preliminary data.</text>
</comment>
<proteinExistence type="predicted"/>
<gene>
    <name evidence="1" type="ORF">IW16_14645</name>
</gene>
<keyword evidence="2" id="KW-1185">Reference proteome</keyword>
<protein>
    <submittedName>
        <fullName evidence="1">Uncharacterized protein</fullName>
    </submittedName>
</protein>